<dbReference type="CDD" id="cd00200">
    <property type="entry name" value="WD40"/>
    <property type="match status" value="2"/>
</dbReference>
<feature type="repeat" description="WD" evidence="3">
    <location>
        <begin position="1339"/>
        <end position="1380"/>
    </location>
</feature>
<feature type="domain" description="NACHT" evidence="5">
    <location>
        <begin position="248"/>
        <end position="394"/>
    </location>
</feature>
<feature type="repeat" description="WD" evidence="3">
    <location>
        <begin position="1083"/>
        <end position="1114"/>
    </location>
</feature>
<feature type="repeat" description="WD" evidence="3">
    <location>
        <begin position="954"/>
        <end position="995"/>
    </location>
</feature>
<keyword evidence="7" id="KW-1185">Reference proteome</keyword>
<feature type="repeat" description="WD" evidence="3">
    <location>
        <begin position="1126"/>
        <end position="1167"/>
    </location>
</feature>
<dbReference type="InterPro" id="IPR027417">
    <property type="entry name" value="P-loop_NTPase"/>
</dbReference>
<dbReference type="InterPro" id="IPR007111">
    <property type="entry name" value="NACHT_NTPase"/>
</dbReference>
<feature type="repeat" description="WD" evidence="3">
    <location>
        <begin position="1040"/>
        <end position="1081"/>
    </location>
</feature>
<dbReference type="InterPro" id="IPR001680">
    <property type="entry name" value="WD40_rpt"/>
</dbReference>
<feature type="repeat" description="WD" evidence="3">
    <location>
        <begin position="1169"/>
        <end position="1210"/>
    </location>
</feature>
<feature type="region of interest" description="Disordered" evidence="4">
    <location>
        <begin position="26"/>
        <end position="55"/>
    </location>
</feature>
<dbReference type="Gene3D" id="2.130.10.10">
    <property type="entry name" value="YVTN repeat-like/Quinoprotein amine dehydrogenase"/>
    <property type="match status" value="6"/>
</dbReference>
<dbReference type="SUPFAM" id="SSF52540">
    <property type="entry name" value="P-loop containing nucleoside triphosphate hydrolases"/>
    <property type="match status" value="1"/>
</dbReference>
<evidence type="ECO:0000313" key="6">
    <source>
        <dbReference type="EMBL" id="KAB5590179.1"/>
    </source>
</evidence>
<dbReference type="InterPro" id="IPR019775">
    <property type="entry name" value="WD40_repeat_CS"/>
</dbReference>
<evidence type="ECO:0000256" key="1">
    <source>
        <dbReference type="ARBA" id="ARBA00022574"/>
    </source>
</evidence>
<feature type="repeat" description="WD" evidence="3">
    <location>
        <begin position="1253"/>
        <end position="1294"/>
    </location>
</feature>
<feature type="compositionally biased region" description="Low complexity" evidence="4">
    <location>
        <begin position="40"/>
        <end position="55"/>
    </location>
</feature>
<dbReference type="InterPro" id="IPR015943">
    <property type="entry name" value="WD40/YVTN_repeat-like_dom_sf"/>
</dbReference>
<dbReference type="PROSITE" id="PS50082">
    <property type="entry name" value="WD_REPEATS_2"/>
    <property type="match status" value="13"/>
</dbReference>
<evidence type="ECO:0000313" key="7">
    <source>
        <dbReference type="Proteomes" id="UP000383932"/>
    </source>
</evidence>
<feature type="repeat" description="WD" evidence="3">
    <location>
        <begin position="911"/>
        <end position="952"/>
    </location>
</feature>
<dbReference type="PROSITE" id="PS00678">
    <property type="entry name" value="WD_REPEATS_1"/>
    <property type="match status" value="6"/>
</dbReference>
<dbReference type="OrthoDB" id="538223at2759"/>
<dbReference type="Gene3D" id="3.40.50.300">
    <property type="entry name" value="P-loop containing nucleotide triphosphate hydrolases"/>
    <property type="match status" value="1"/>
</dbReference>
<feature type="compositionally biased region" description="Pro residues" evidence="4">
    <location>
        <begin position="30"/>
        <end position="39"/>
    </location>
</feature>
<accession>A0A5N5QEY6</accession>
<comment type="caution">
    <text evidence="6">The sequence shown here is derived from an EMBL/GenBank/DDBJ whole genome shotgun (WGS) entry which is preliminary data.</text>
</comment>
<dbReference type="InterPro" id="IPR020472">
    <property type="entry name" value="WD40_PAC1"/>
</dbReference>
<dbReference type="PRINTS" id="PR00320">
    <property type="entry name" value="GPROTEINBRPT"/>
</dbReference>
<sequence length="1464" mass="161023">MSPGTSSKIRFSKNIRSTLNGIFHSHLPIAPQPRVPPARSPSNSRSRSSSPTPKSTWSWLRTALRVLHQSAGVFPPLQSAVSTLISCLDVLESANDAQYFEELASELRTLSEILARYMKETKSMRMSDSMMNAALSIGEQAQLINEKRNRGTRGHLLKARIDEEDLKKYCRRIEALFRQLQADASLSIWSIANEHLVNTRLEGLAPAKMAKYNSKLSTDINRRTCTEGTRTSILTALDDWSHDSELPPLYWMNGMAGTGKTTIACSFSKSLDERKQLAASFFCTRASPECRDASRIVPTIAYQLARYSIPFQSALSEALGNDPDIGSANILEQLRRLLKEPLEEVKTAIPENLVVVIDALDECDNKNSVELILNTLFAIAADLPLRCFMTSRPNPEIYNKMISQSQSFRRVLHLHDIEKSMVEADIKLYIEEELGFIPPTALQVDQLARRCGNLFIYVATLVRYIQLGKRLADPHKRLQSVLAMTSKSRRQYAETDALYTAILESILTDEDLDSEDIQDIRALVQTALCIQEPVNIGTLAMLTGLNDSQRVLSALQLVRSVIYFSEESGLVSTLHASFPDFMFSRDRAGAFFCDAAEHNQGLARRCFEIMEIQLRFNICNLESSFSPDARVIGLDERIEKVISPELSYACRYWGDHLKQAANLEDLCELLNKFLSNRLLFWMEVMNLKRTMGSGAEILLKAILRLQSVAPQDLITMAEDSRNFVTSFAASAVSQSTPHLYISSLPFCPKSSTVFKTYWGRVQGLIEVNKNIMDRREVAALAKWKAESGVNSVAYSSDGTRIAYGCDDGTISLRNAYDGCLILGPFQAHNRMIKSVAFSPDGDRVVSGSHDYSVRVWSTRDATLLLEPLQGHTSWVTSVAFSPDGAYIASASADRTIRIWDAHRGTPIAVPFTGHTATVGSIAFSPDSTHIVSGSRDCTLRVWNVKGGANIAGPLKGHTHDVWAVAFSPDGTHVASGSNDCTIRVWDIRNGLTIAGPFDGHTNTIHSIAFSPDGARIVSASSDHTIRVSGAHDGTLVAGPFEGHSGTVWSAIFSPDGTRIVSGSTDRTIQIWGVRSGMLISDPIEGHSDAILSTAFSPDGARIISGSADHTVRMWGARDGMPFGGPLKGHSGRVNSVAFSPDGNRIVSGSSDCTIRVWNIQGGAMTLSPLKGHARSVKSVAFSPDGAHIVSGSDDQTVRVWNSQDGAPALDLEGHRHYILSVTFSPDSERIASGSADSTTRVWNRCDGTLVGSPFSHSDWVRSVAFVPDGTCIVSSSDDRTIRIWDLRDGTVIARQVQGHTFYTCSIAFRSDGIYAASGSSNHTIRAWDVRNNSPIVGPFQGHTDEVTSTAFSPDRSYIVSGSHDRTIRVWNLANTESSASPFRTPYSPSPEMKHWTIQPDGWITDDQSRLWLWVPLETSHLLPTSHNALVISPFGPLSLGPFGLTDVEYDNLLIGDRWNSCYIL</sequence>
<dbReference type="Proteomes" id="UP000383932">
    <property type="component" value="Unassembled WGS sequence"/>
</dbReference>
<evidence type="ECO:0000256" key="4">
    <source>
        <dbReference type="SAM" id="MobiDB-lite"/>
    </source>
</evidence>
<dbReference type="SUPFAM" id="SSF50978">
    <property type="entry name" value="WD40 repeat-like"/>
    <property type="match status" value="2"/>
</dbReference>
<reference evidence="6 7" key="1">
    <citation type="journal article" date="2019" name="Fungal Biol. Biotechnol.">
        <title>Draft genome sequence of fastidious pathogen Ceratobasidium theobromae, which causes vascular-streak dieback in Theobroma cacao.</title>
        <authorList>
            <person name="Ali S.S."/>
            <person name="Asman A."/>
            <person name="Shao J."/>
            <person name="Firmansyah A.P."/>
            <person name="Susilo A.W."/>
            <person name="Rosmana A."/>
            <person name="McMahon P."/>
            <person name="Junaid M."/>
            <person name="Guest D."/>
            <person name="Kheng T.Y."/>
            <person name="Meinhardt L.W."/>
            <person name="Bailey B.A."/>
        </authorList>
    </citation>
    <scope>NUCLEOTIDE SEQUENCE [LARGE SCALE GENOMIC DNA]</scope>
    <source>
        <strain evidence="6 7">CT2</strain>
    </source>
</reference>
<dbReference type="SMART" id="SM00320">
    <property type="entry name" value="WD40"/>
    <property type="match status" value="14"/>
</dbReference>
<feature type="repeat" description="WD" evidence="3">
    <location>
        <begin position="1296"/>
        <end position="1337"/>
    </location>
</feature>
<name>A0A5N5QEY6_9AGAM</name>
<dbReference type="PANTHER" id="PTHR19848">
    <property type="entry name" value="WD40 REPEAT PROTEIN"/>
    <property type="match status" value="1"/>
</dbReference>
<dbReference type="PROSITE" id="PS50294">
    <property type="entry name" value="WD_REPEATS_REGION"/>
    <property type="match status" value="13"/>
</dbReference>
<keyword evidence="1 3" id="KW-0853">WD repeat</keyword>
<proteinExistence type="predicted"/>
<dbReference type="EMBL" id="SSOP01000190">
    <property type="protein sequence ID" value="KAB5590179.1"/>
    <property type="molecule type" value="Genomic_DNA"/>
</dbReference>
<dbReference type="Pfam" id="PF00400">
    <property type="entry name" value="WD40"/>
    <property type="match status" value="14"/>
</dbReference>
<evidence type="ECO:0000259" key="5">
    <source>
        <dbReference type="PROSITE" id="PS50837"/>
    </source>
</evidence>
<dbReference type="PANTHER" id="PTHR19848:SF8">
    <property type="entry name" value="F-BOX AND WD REPEAT DOMAIN CONTAINING 7"/>
    <property type="match status" value="1"/>
</dbReference>
<dbReference type="Pfam" id="PF24883">
    <property type="entry name" value="NPHP3_N"/>
    <property type="match status" value="1"/>
</dbReference>
<gene>
    <name evidence="6" type="ORF">CTheo_6372</name>
</gene>
<protein>
    <recommendedName>
        <fullName evidence="5">NACHT domain-containing protein</fullName>
    </recommendedName>
</protein>
<evidence type="ECO:0000256" key="2">
    <source>
        <dbReference type="ARBA" id="ARBA00022737"/>
    </source>
</evidence>
<feature type="repeat" description="WD" evidence="3">
    <location>
        <begin position="868"/>
        <end position="909"/>
    </location>
</feature>
<organism evidence="6 7">
    <name type="scientific">Ceratobasidium theobromae</name>
    <dbReference type="NCBI Taxonomy" id="1582974"/>
    <lineage>
        <taxon>Eukaryota</taxon>
        <taxon>Fungi</taxon>
        <taxon>Dikarya</taxon>
        <taxon>Basidiomycota</taxon>
        <taxon>Agaricomycotina</taxon>
        <taxon>Agaricomycetes</taxon>
        <taxon>Cantharellales</taxon>
        <taxon>Ceratobasidiaceae</taxon>
        <taxon>Ceratobasidium</taxon>
    </lineage>
</organism>
<feature type="repeat" description="WD" evidence="3">
    <location>
        <begin position="825"/>
        <end position="866"/>
    </location>
</feature>
<feature type="repeat" description="WD" evidence="3">
    <location>
        <begin position="997"/>
        <end position="1027"/>
    </location>
</feature>
<dbReference type="InterPro" id="IPR056884">
    <property type="entry name" value="NPHP3-like_N"/>
</dbReference>
<dbReference type="InterPro" id="IPR036322">
    <property type="entry name" value="WD40_repeat_dom_sf"/>
</dbReference>
<evidence type="ECO:0000256" key="3">
    <source>
        <dbReference type="PROSITE-ProRule" id="PRU00221"/>
    </source>
</evidence>
<feature type="repeat" description="WD" evidence="3">
    <location>
        <begin position="1211"/>
        <end position="1243"/>
    </location>
</feature>
<dbReference type="PROSITE" id="PS50837">
    <property type="entry name" value="NACHT"/>
    <property type="match status" value="1"/>
</dbReference>
<keyword evidence="2" id="KW-0677">Repeat</keyword>